<dbReference type="AlphaFoldDB" id="A0A7J9IRY2"/>
<evidence type="ECO:0008006" key="3">
    <source>
        <dbReference type="Google" id="ProtNLM"/>
    </source>
</evidence>
<accession>A0A7J9IRY2</accession>
<evidence type="ECO:0000313" key="2">
    <source>
        <dbReference type="Proteomes" id="UP000593575"/>
    </source>
</evidence>
<organism evidence="1 2">
    <name type="scientific">Gossypium armourianum</name>
    <dbReference type="NCBI Taxonomy" id="34283"/>
    <lineage>
        <taxon>Eukaryota</taxon>
        <taxon>Viridiplantae</taxon>
        <taxon>Streptophyta</taxon>
        <taxon>Embryophyta</taxon>
        <taxon>Tracheophyta</taxon>
        <taxon>Spermatophyta</taxon>
        <taxon>Magnoliopsida</taxon>
        <taxon>eudicotyledons</taxon>
        <taxon>Gunneridae</taxon>
        <taxon>Pentapetalae</taxon>
        <taxon>rosids</taxon>
        <taxon>malvids</taxon>
        <taxon>Malvales</taxon>
        <taxon>Malvaceae</taxon>
        <taxon>Malvoideae</taxon>
        <taxon>Gossypium</taxon>
    </lineage>
</organism>
<evidence type="ECO:0000313" key="1">
    <source>
        <dbReference type="EMBL" id="MBA0824643.1"/>
    </source>
</evidence>
<proteinExistence type="predicted"/>
<dbReference type="EMBL" id="JABFAE010000003">
    <property type="protein sequence ID" value="MBA0824643.1"/>
    <property type="molecule type" value="Genomic_DNA"/>
</dbReference>
<name>A0A7J9IRY2_9ROSI</name>
<protein>
    <recommendedName>
        <fullName evidence="3">Cinnamoyl-CoA reductase</fullName>
    </recommendedName>
</protein>
<reference evidence="1 2" key="1">
    <citation type="journal article" date="2019" name="Genome Biol. Evol.">
        <title>Insights into the evolution of the New World diploid cottons (Gossypium, subgenus Houzingenia) based on genome sequencing.</title>
        <authorList>
            <person name="Grover C.E."/>
            <person name="Arick M.A. 2nd"/>
            <person name="Thrash A."/>
            <person name="Conover J.L."/>
            <person name="Sanders W.S."/>
            <person name="Peterson D.G."/>
            <person name="Frelichowski J.E."/>
            <person name="Scheffler J.A."/>
            <person name="Scheffler B.E."/>
            <person name="Wendel J.F."/>
        </authorList>
    </citation>
    <scope>NUCLEOTIDE SEQUENCE [LARGE SCALE GENOMIC DNA]</scope>
    <source>
        <strain evidence="1">6</strain>
        <tissue evidence="1">Leaf</tissue>
    </source>
</reference>
<dbReference type="Proteomes" id="UP000593575">
    <property type="component" value="Unassembled WGS sequence"/>
</dbReference>
<comment type="caution">
    <text evidence="1">The sequence shown here is derived from an EMBL/GenBank/DDBJ whole genome shotgun (WGS) entry which is preliminary data.</text>
</comment>
<dbReference type="Gene3D" id="3.40.50.720">
    <property type="entry name" value="NAD(P)-binding Rossmann-like Domain"/>
    <property type="match status" value="1"/>
</dbReference>
<feature type="non-terminal residue" evidence="1">
    <location>
        <position position="109"/>
    </location>
</feature>
<dbReference type="InterPro" id="IPR036291">
    <property type="entry name" value="NAD(P)-bd_dom_sf"/>
</dbReference>
<dbReference type="SUPFAM" id="SSF51735">
    <property type="entry name" value="NAD(P)-binding Rossmann-fold domains"/>
    <property type="match status" value="1"/>
</dbReference>
<keyword evidence="2" id="KW-1185">Reference proteome</keyword>
<gene>
    <name evidence="1" type="ORF">Goarm_021297</name>
</gene>
<sequence>AKTFPNATFRLIDVRDVANAHVLAFENSSACGRYLLVERAVHCSEVVLALRKLYPALSLPEKCADEKLSTPIFQVSKERAKSLGVNFTLLEVSLKDMVESLKEKNIFSG</sequence>